<proteinExistence type="predicted"/>
<name>A0ABT6Q326_9PROT</name>
<dbReference type="Proteomes" id="UP001431634">
    <property type="component" value="Unassembled WGS sequence"/>
</dbReference>
<gene>
    <name evidence="2" type="ORF">QJV27_08560</name>
</gene>
<dbReference type="EMBL" id="JASBAO010000001">
    <property type="protein sequence ID" value="MDI2091420.1"/>
    <property type="molecule type" value="Genomic_DNA"/>
</dbReference>
<keyword evidence="1" id="KW-1133">Transmembrane helix</keyword>
<keyword evidence="1" id="KW-0812">Transmembrane</keyword>
<evidence type="ECO:0008006" key="4">
    <source>
        <dbReference type="Google" id="ProtNLM"/>
    </source>
</evidence>
<comment type="caution">
    <text evidence="2">The sequence shown here is derived from an EMBL/GenBank/DDBJ whole genome shotgun (WGS) entry which is preliminary data.</text>
</comment>
<evidence type="ECO:0000256" key="1">
    <source>
        <dbReference type="SAM" id="Phobius"/>
    </source>
</evidence>
<organism evidence="2 3">
    <name type="scientific">Commensalibacter oyaizuii</name>
    <dbReference type="NCBI Taxonomy" id="3043873"/>
    <lineage>
        <taxon>Bacteria</taxon>
        <taxon>Pseudomonadati</taxon>
        <taxon>Pseudomonadota</taxon>
        <taxon>Alphaproteobacteria</taxon>
        <taxon>Acetobacterales</taxon>
        <taxon>Acetobacteraceae</taxon>
    </lineage>
</organism>
<protein>
    <recommendedName>
        <fullName evidence="4">Bacteriocin</fullName>
    </recommendedName>
</protein>
<reference evidence="2" key="1">
    <citation type="submission" date="2023-05" db="EMBL/GenBank/DDBJ databases">
        <title>Whole genome sequence of Commensalibacter sp.</title>
        <authorList>
            <person name="Charoenyingcharoen P."/>
            <person name="Yukphan P."/>
        </authorList>
    </citation>
    <scope>NUCLEOTIDE SEQUENCE</scope>
    <source>
        <strain evidence="2">TBRC 16381</strain>
    </source>
</reference>
<evidence type="ECO:0000313" key="3">
    <source>
        <dbReference type="Proteomes" id="UP001431634"/>
    </source>
</evidence>
<feature type="transmembrane region" description="Helical" evidence="1">
    <location>
        <begin position="26"/>
        <end position="47"/>
    </location>
</feature>
<evidence type="ECO:0000313" key="2">
    <source>
        <dbReference type="EMBL" id="MDI2091420.1"/>
    </source>
</evidence>
<sequence length="61" mass="6444">MSFEKGSMRELSAVEVQAVSGGAGGFLGVLGSVITFLLNNIGSLAAIREQVKYRFPQLGLK</sequence>
<dbReference type="RefSeq" id="WP_281448516.1">
    <property type="nucleotide sequence ID" value="NZ_JASBAO010000001.1"/>
</dbReference>
<keyword evidence="3" id="KW-1185">Reference proteome</keyword>
<keyword evidence="1" id="KW-0472">Membrane</keyword>
<accession>A0ABT6Q326</accession>